<evidence type="ECO:0000313" key="3">
    <source>
        <dbReference type="Proteomes" id="UP000483820"/>
    </source>
</evidence>
<dbReference type="KEGG" id="crq:GCK72_022636"/>
<sequence length="243" mass="27217">MNGQPTMNPPQLAAPAPSPCAPSLANSGRKTSLAPRENSLEPMEPAQKQRRQHAQEMEHQVKEGSSQSLSGLNQERDSEGTDRSVNPAPERNDLQNYDVGDQPMEIEGVPDEAEPNEEHNSNNEQPVDNQEVNDLLHPREQPEQHIKENYETGPRQNEGQELDANVENNQEMDDEEPQVPPAGGLRRSAREKKPVSQITPKYTKKHITNQVQTSYERFKAFAGSGNGKKCRNNKKSTKPADKW</sequence>
<dbReference type="EMBL" id="WUAV01000006">
    <property type="protein sequence ID" value="KAF1746183.1"/>
    <property type="molecule type" value="Genomic_DNA"/>
</dbReference>
<feature type="region of interest" description="Disordered" evidence="1">
    <location>
        <begin position="222"/>
        <end position="243"/>
    </location>
</feature>
<feature type="compositionally biased region" description="Basic residues" evidence="1">
    <location>
        <begin position="228"/>
        <end position="237"/>
    </location>
</feature>
<dbReference type="GeneID" id="9827267"/>
<comment type="caution">
    <text evidence="2">The sequence shown here is derived from an EMBL/GenBank/DDBJ whole genome shotgun (WGS) entry which is preliminary data.</text>
</comment>
<feature type="compositionally biased region" description="Polar residues" evidence="1">
    <location>
        <begin position="122"/>
        <end position="132"/>
    </location>
</feature>
<feature type="region of interest" description="Disordered" evidence="1">
    <location>
        <begin position="1"/>
        <end position="210"/>
    </location>
</feature>
<feature type="compositionally biased region" description="Basic and acidic residues" evidence="1">
    <location>
        <begin position="134"/>
        <end position="150"/>
    </location>
</feature>
<feature type="compositionally biased region" description="Polar residues" evidence="1">
    <location>
        <begin position="63"/>
        <end position="73"/>
    </location>
</feature>
<feature type="compositionally biased region" description="Low complexity" evidence="1">
    <location>
        <begin position="9"/>
        <end position="25"/>
    </location>
</feature>
<name>A0A6A5FUG9_CAERE</name>
<protein>
    <submittedName>
        <fullName evidence="2">Uncharacterized protein</fullName>
    </submittedName>
</protein>
<gene>
    <name evidence="2" type="ORF">GCK72_022636</name>
</gene>
<reference evidence="2 3" key="1">
    <citation type="submission" date="2019-12" db="EMBL/GenBank/DDBJ databases">
        <title>Chromosome-level assembly of the Caenorhabditis remanei genome.</title>
        <authorList>
            <person name="Teterina A.A."/>
            <person name="Willis J.H."/>
            <person name="Phillips P.C."/>
        </authorList>
    </citation>
    <scope>NUCLEOTIDE SEQUENCE [LARGE SCALE GENOMIC DNA]</scope>
    <source>
        <strain evidence="2 3">PX506</strain>
        <tissue evidence="2">Whole organism</tissue>
    </source>
</reference>
<evidence type="ECO:0000256" key="1">
    <source>
        <dbReference type="SAM" id="MobiDB-lite"/>
    </source>
</evidence>
<dbReference type="Proteomes" id="UP000483820">
    <property type="component" value="Chromosome X"/>
</dbReference>
<dbReference type="CTD" id="9827267"/>
<proteinExistence type="predicted"/>
<organism evidence="2 3">
    <name type="scientific">Caenorhabditis remanei</name>
    <name type="common">Caenorhabditis vulgaris</name>
    <dbReference type="NCBI Taxonomy" id="31234"/>
    <lineage>
        <taxon>Eukaryota</taxon>
        <taxon>Metazoa</taxon>
        <taxon>Ecdysozoa</taxon>
        <taxon>Nematoda</taxon>
        <taxon>Chromadorea</taxon>
        <taxon>Rhabditida</taxon>
        <taxon>Rhabditina</taxon>
        <taxon>Rhabditomorpha</taxon>
        <taxon>Rhabditoidea</taxon>
        <taxon>Rhabditidae</taxon>
        <taxon>Peloderinae</taxon>
        <taxon>Caenorhabditis</taxon>
    </lineage>
</organism>
<dbReference type="RefSeq" id="XP_053578518.1">
    <property type="nucleotide sequence ID" value="XM_053734952.1"/>
</dbReference>
<feature type="compositionally biased region" description="Basic and acidic residues" evidence="1">
    <location>
        <begin position="53"/>
        <end position="62"/>
    </location>
</feature>
<accession>A0A6A5FUG9</accession>
<evidence type="ECO:0000313" key="2">
    <source>
        <dbReference type="EMBL" id="KAF1746183.1"/>
    </source>
</evidence>
<dbReference type="AlphaFoldDB" id="A0A6A5FUG9"/>